<organism evidence="2 3">
    <name type="scientific">Stylosanthes scabra</name>
    <dbReference type="NCBI Taxonomy" id="79078"/>
    <lineage>
        <taxon>Eukaryota</taxon>
        <taxon>Viridiplantae</taxon>
        <taxon>Streptophyta</taxon>
        <taxon>Embryophyta</taxon>
        <taxon>Tracheophyta</taxon>
        <taxon>Spermatophyta</taxon>
        <taxon>Magnoliopsida</taxon>
        <taxon>eudicotyledons</taxon>
        <taxon>Gunneridae</taxon>
        <taxon>Pentapetalae</taxon>
        <taxon>rosids</taxon>
        <taxon>fabids</taxon>
        <taxon>Fabales</taxon>
        <taxon>Fabaceae</taxon>
        <taxon>Papilionoideae</taxon>
        <taxon>50 kb inversion clade</taxon>
        <taxon>dalbergioids sensu lato</taxon>
        <taxon>Dalbergieae</taxon>
        <taxon>Pterocarpus clade</taxon>
        <taxon>Stylosanthes</taxon>
    </lineage>
</organism>
<evidence type="ECO:0000256" key="1">
    <source>
        <dbReference type="SAM" id="MobiDB-lite"/>
    </source>
</evidence>
<gene>
    <name evidence="2" type="ORF">PIB30_052759</name>
</gene>
<name>A0ABU6YH30_9FABA</name>
<accession>A0ABU6YH30</accession>
<keyword evidence="3" id="KW-1185">Reference proteome</keyword>
<proteinExistence type="predicted"/>
<protein>
    <recommendedName>
        <fullName evidence="4">DUF4283 domain-containing protein</fullName>
    </recommendedName>
</protein>
<evidence type="ECO:0000313" key="3">
    <source>
        <dbReference type="Proteomes" id="UP001341840"/>
    </source>
</evidence>
<reference evidence="2 3" key="1">
    <citation type="journal article" date="2023" name="Plants (Basel)">
        <title>Bridging the Gap: Combining Genomics and Transcriptomics Approaches to Understand Stylosanthes scabra, an Orphan Legume from the Brazilian Caatinga.</title>
        <authorList>
            <person name="Ferreira-Neto J.R.C."/>
            <person name="da Silva M.D."/>
            <person name="Binneck E."/>
            <person name="de Melo N.F."/>
            <person name="da Silva R.H."/>
            <person name="de Melo A.L.T.M."/>
            <person name="Pandolfi V."/>
            <person name="Bustamante F.O."/>
            <person name="Brasileiro-Vidal A.C."/>
            <person name="Benko-Iseppon A.M."/>
        </authorList>
    </citation>
    <scope>NUCLEOTIDE SEQUENCE [LARGE SCALE GENOMIC DNA]</scope>
    <source>
        <tissue evidence="2">Leaves</tissue>
    </source>
</reference>
<comment type="caution">
    <text evidence="2">The sequence shown here is derived from an EMBL/GenBank/DDBJ whole genome shotgun (WGS) entry which is preliminary data.</text>
</comment>
<feature type="region of interest" description="Disordered" evidence="1">
    <location>
        <begin position="130"/>
        <end position="149"/>
    </location>
</feature>
<evidence type="ECO:0008006" key="4">
    <source>
        <dbReference type="Google" id="ProtNLM"/>
    </source>
</evidence>
<sequence length="221" mass="24498">MGLPIHLWSDDTFAKMVNGLDAKIVMLDEITENRRSFSVARVLVDCFQWEPIKEWMSIRCEGTTFDVYVKEFGGEGLEEEALVRDEQNHDRAVGAKSPIDDCTNRDLEIVMDGGRMQSEANRGLISGKRLMNGRDVSGTSSGDPTNREVWDAENGLTNDMAQKEKKVAAIHEETCGLSEEDITEPTQSSCPFPPGFGPCSSGLHAHKTIGAVKCKMVDWRS</sequence>
<dbReference type="Proteomes" id="UP001341840">
    <property type="component" value="Unassembled WGS sequence"/>
</dbReference>
<dbReference type="EMBL" id="JASCZI010242041">
    <property type="protein sequence ID" value="MED6209235.1"/>
    <property type="molecule type" value="Genomic_DNA"/>
</dbReference>
<evidence type="ECO:0000313" key="2">
    <source>
        <dbReference type="EMBL" id="MED6209235.1"/>
    </source>
</evidence>